<reference evidence="2" key="1">
    <citation type="journal article" date="2017" name="Cell">
        <title>Insights into land plant evolution garnered from the Marchantia polymorpha genome.</title>
        <authorList>
            <person name="Bowman J.L."/>
            <person name="Kohchi T."/>
            <person name="Yamato K.T."/>
            <person name="Jenkins J."/>
            <person name="Shu S."/>
            <person name="Ishizaki K."/>
            <person name="Yamaoka S."/>
            <person name="Nishihama R."/>
            <person name="Nakamura Y."/>
            <person name="Berger F."/>
            <person name="Adam C."/>
            <person name="Aki S.S."/>
            <person name="Althoff F."/>
            <person name="Araki T."/>
            <person name="Arteaga-Vazquez M.A."/>
            <person name="Balasubrmanian S."/>
            <person name="Barry K."/>
            <person name="Bauer D."/>
            <person name="Boehm C.R."/>
            <person name="Briginshaw L."/>
            <person name="Caballero-Perez J."/>
            <person name="Catarino B."/>
            <person name="Chen F."/>
            <person name="Chiyoda S."/>
            <person name="Chovatia M."/>
            <person name="Davies K.M."/>
            <person name="Delmans M."/>
            <person name="Demura T."/>
            <person name="Dierschke T."/>
            <person name="Dolan L."/>
            <person name="Dorantes-Acosta A.E."/>
            <person name="Eklund D.M."/>
            <person name="Florent S.N."/>
            <person name="Flores-Sandoval E."/>
            <person name="Fujiyama A."/>
            <person name="Fukuzawa H."/>
            <person name="Galik B."/>
            <person name="Grimanelli D."/>
            <person name="Grimwood J."/>
            <person name="Grossniklaus U."/>
            <person name="Hamada T."/>
            <person name="Haseloff J."/>
            <person name="Hetherington A.J."/>
            <person name="Higo A."/>
            <person name="Hirakawa Y."/>
            <person name="Hundley H.N."/>
            <person name="Ikeda Y."/>
            <person name="Inoue K."/>
            <person name="Inoue S.I."/>
            <person name="Ishida S."/>
            <person name="Jia Q."/>
            <person name="Kakita M."/>
            <person name="Kanazawa T."/>
            <person name="Kawai Y."/>
            <person name="Kawashima T."/>
            <person name="Kennedy M."/>
            <person name="Kinose K."/>
            <person name="Kinoshita T."/>
            <person name="Kohara Y."/>
            <person name="Koide E."/>
            <person name="Komatsu K."/>
            <person name="Kopischke S."/>
            <person name="Kubo M."/>
            <person name="Kyozuka J."/>
            <person name="Lagercrantz U."/>
            <person name="Lin S.S."/>
            <person name="Lindquist E."/>
            <person name="Lipzen A.M."/>
            <person name="Lu C.W."/>
            <person name="De Luna E."/>
            <person name="Martienssen R.A."/>
            <person name="Minamino N."/>
            <person name="Mizutani M."/>
            <person name="Mizutani M."/>
            <person name="Mochizuki N."/>
            <person name="Monte I."/>
            <person name="Mosher R."/>
            <person name="Nagasaki H."/>
            <person name="Nakagami H."/>
            <person name="Naramoto S."/>
            <person name="Nishitani K."/>
            <person name="Ohtani M."/>
            <person name="Okamoto T."/>
            <person name="Okumura M."/>
            <person name="Phillips J."/>
            <person name="Pollak B."/>
            <person name="Reinders A."/>
            <person name="Rovekamp M."/>
            <person name="Sano R."/>
            <person name="Sawa S."/>
            <person name="Schmid M.W."/>
            <person name="Shirakawa M."/>
            <person name="Solano R."/>
            <person name="Spunde A."/>
            <person name="Suetsugu N."/>
            <person name="Sugano S."/>
            <person name="Sugiyama A."/>
            <person name="Sun R."/>
            <person name="Suzuki Y."/>
            <person name="Takenaka M."/>
            <person name="Takezawa D."/>
            <person name="Tomogane H."/>
            <person name="Tsuzuki M."/>
            <person name="Ueda T."/>
            <person name="Umeda M."/>
            <person name="Ward J.M."/>
            <person name="Watanabe Y."/>
            <person name="Yazaki K."/>
            <person name="Yokoyama R."/>
            <person name="Yoshitake Y."/>
            <person name="Yotsui I."/>
            <person name="Zachgo S."/>
            <person name="Schmutz J."/>
        </authorList>
    </citation>
    <scope>NUCLEOTIDE SEQUENCE [LARGE SCALE GENOMIC DNA]</scope>
    <source>
        <strain evidence="2">Tak-1</strain>
    </source>
</reference>
<dbReference type="Gramene" id="Mp8g04200.1">
    <property type="protein sequence ID" value="Mp8g04200.1.cds1"/>
    <property type="gene ID" value="Mp8g04200"/>
</dbReference>
<accession>A0A2R6XJI3</accession>
<gene>
    <name evidence="1" type="ORF">MARPO_0012s0209</name>
</gene>
<dbReference type="Proteomes" id="UP000244005">
    <property type="component" value="Unassembled WGS sequence"/>
</dbReference>
<evidence type="ECO:0000313" key="2">
    <source>
        <dbReference type="Proteomes" id="UP000244005"/>
    </source>
</evidence>
<name>A0A2R6XJI3_MARPO</name>
<dbReference type="AlphaFoldDB" id="A0A2R6XJI3"/>
<protein>
    <submittedName>
        <fullName evidence="1">Uncharacterized protein</fullName>
    </submittedName>
</protein>
<keyword evidence="2" id="KW-1185">Reference proteome</keyword>
<dbReference type="EMBL" id="KZ772684">
    <property type="protein sequence ID" value="PTQ46290.1"/>
    <property type="molecule type" value="Genomic_DNA"/>
</dbReference>
<organism evidence="1 2">
    <name type="scientific">Marchantia polymorpha</name>
    <name type="common">Common liverwort</name>
    <name type="synonym">Marchantia aquatica</name>
    <dbReference type="NCBI Taxonomy" id="3197"/>
    <lineage>
        <taxon>Eukaryota</taxon>
        <taxon>Viridiplantae</taxon>
        <taxon>Streptophyta</taxon>
        <taxon>Embryophyta</taxon>
        <taxon>Marchantiophyta</taxon>
        <taxon>Marchantiopsida</taxon>
        <taxon>Marchantiidae</taxon>
        <taxon>Marchantiales</taxon>
        <taxon>Marchantiaceae</taxon>
        <taxon>Marchantia</taxon>
    </lineage>
</organism>
<evidence type="ECO:0000313" key="1">
    <source>
        <dbReference type="EMBL" id="PTQ46290.1"/>
    </source>
</evidence>
<sequence>MFTLQHSSELAQRNQTCQLRSSVSVDHNHTWAPVCKIIFNLSASNRRRHVQSLCRIARIFRVHPRK</sequence>
<proteinExistence type="predicted"/>